<evidence type="ECO:0000313" key="1">
    <source>
        <dbReference type="EMBL" id="JAH01581.1"/>
    </source>
</evidence>
<dbReference type="EMBL" id="GBXM01106996">
    <property type="protein sequence ID" value="JAH01581.1"/>
    <property type="molecule type" value="Transcribed_RNA"/>
</dbReference>
<sequence>MNAGLLCLASLPGGNLVAVNFVN</sequence>
<name>A0A0E9PA82_ANGAN</name>
<dbReference type="AlphaFoldDB" id="A0A0E9PA82"/>
<reference evidence="1" key="1">
    <citation type="submission" date="2014-11" db="EMBL/GenBank/DDBJ databases">
        <authorList>
            <person name="Amaro Gonzalez C."/>
        </authorList>
    </citation>
    <scope>NUCLEOTIDE SEQUENCE</scope>
</reference>
<accession>A0A0E9PA82</accession>
<protein>
    <submittedName>
        <fullName evidence="1">Uncharacterized protein</fullName>
    </submittedName>
</protein>
<reference evidence="1" key="2">
    <citation type="journal article" date="2015" name="Fish Shellfish Immunol.">
        <title>Early steps in the European eel (Anguilla anguilla)-Vibrio vulnificus interaction in the gills: Role of the RtxA13 toxin.</title>
        <authorList>
            <person name="Callol A."/>
            <person name="Pajuelo D."/>
            <person name="Ebbesson L."/>
            <person name="Teles M."/>
            <person name="MacKenzie S."/>
            <person name="Amaro C."/>
        </authorList>
    </citation>
    <scope>NUCLEOTIDE SEQUENCE</scope>
</reference>
<organism evidence="1">
    <name type="scientific">Anguilla anguilla</name>
    <name type="common">European freshwater eel</name>
    <name type="synonym">Muraena anguilla</name>
    <dbReference type="NCBI Taxonomy" id="7936"/>
    <lineage>
        <taxon>Eukaryota</taxon>
        <taxon>Metazoa</taxon>
        <taxon>Chordata</taxon>
        <taxon>Craniata</taxon>
        <taxon>Vertebrata</taxon>
        <taxon>Euteleostomi</taxon>
        <taxon>Actinopterygii</taxon>
        <taxon>Neopterygii</taxon>
        <taxon>Teleostei</taxon>
        <taxon>Anguilliformes</taxon>
        <taxon>Anguillidae</taxon>
        <taxon>Anguilla</taxon>
    </lineage>
</organism>
<proteinExistence type="predicted"/>